<keyword evidence="2" id="KW-0698">rRNA processing</keyword>
<dbReference type="InterPro" id="IPR035996">
    <property type="entry name" value="4pyrrol_Methylase_sf"/>
</dbReference>
<keyword evidence="1" id="KW-0963">Cytoplasm</keyword>
<dbReference type="AlphaFoldDB" id="A0A382JS87"/>
<evidence type="ECO:0000259" key="6">
    <source>
        <dbReference type="Pfam" id="PF00590"/>
    </source>
</evidence>
<organism evidence="7">
    <name type="scientific">marine metagenome</name>
    <dbReference type="NCBI Taxonomy" id="408172"/>
    <lineage>
        <taxon>unclassified sequences</taxon>
        <taxon>metagenomes</taxon>
        <taxon>ecological metagenomes</taxon>
    </lineage>
</organism>
<dbReference type="FunFam" id="3.40.1010.10:FF:000007">
    <property type="entry name" value="Ribosomal RNA small subunit methyltransferase I"/>
    <property type="match status" value="1"/>
</dbReference>
<keyword evidence="3" id="KW-0489">Methyltransferase</keyword>
<dbReference type="EMBL" id="UINC01075985">
    <property type="protein sequence ID" value="SVC14718.1"/>
    <property type="molecule type" value="Genomic_DNA"/>
</dbReference>
<dbReference type="GO" id="GO:0006364">
    <property type="term" value="P:rRNA processing"/>
    <property type="evidence" value="ECO:0007669"/>
    <property type="project" value="UniProtKB-KW"/>
</dbReference>
<accession>A0A382JS87</accession>
<evidence type="ECO:0000256" key="5">
    <source>
        <dbReference type="ARBA" id="ARBA00022691"/>
    </source>
</evidence>
<evidence type="ECO:0000256" key="2">
    <source>
        <dbReference type="ARBA" id="ARBA00022552"/>
    </source>
</evidence>
<gene>
    <name evidence="7" type="ORF">METZ01_LOCUS267572</name>
</gene>
<keyword evidence="5" id="KW-0949">S-adenosyl-L-methionine</keyword>
<sequence>MLSENNPESLCPGLYLVATPIGNLKDVTLRALDVLRAADQILAEDTRRTRKLLTRYDINTPLKSLNDHNERAVANQLVEQMVTGTQIALVSDAGTPLISDPGYFLVRAALGAGVKVVPIPGPSSLLA</sequence>
<dbReference type="GO" id="GO:0008168">
    <property type="term" value="F:methyltransferase activity"/>
    <property type="evidence" value="ECO:0007669"/>
    <property type="project" value="UniProtKB-KW"/>
</dbReference>
<dbReference type="Gene3D" id="3.40.1010.10">
    <property type="entry name" value="Cobalt-precorrin-4 Transmethylase, Domain 1"/>
    <property type="match status" value="1"/>
</dbReference>
<keyword evidence="4" id="KW-0808">Transferase</keyword>
<dbReference type="SUPFAM" id="SSF53790">
    <property type="entry name" value="Tetrapyrrole methylase"/>
    <property type="match status" value="1"/>
</dbReference>
<dbReference type="PANTHER" id="PTHR46111">
    <property type="entry name" value="RIBOSOMAL RNA SMALL SUBUNIT METHYLTRANSFERASE I"/>
    <property type="match status" value="1"/>
</dbReference>
<evidence type="ECO:0000256" key="4">
    <source>
        <dbReference type="ARBA" id="ARBA00022679"/>
    </source>
</evidence>
<feature type="non-terminal residue" evidence="7">
    <location>
        <position position="127"/>
    </location>
</feature>
<dbReference type="InterPro" id="IPR018063">
    <property type="entry name" value="SAM_MeTrfase_RsmI_CS"/>
</dbReference>
<dbReference type="InterPro" id="IPR008189">
    <property type="entry name" value="rRNA_ssu_MeTfrase_I"/>
</dbReference>
<protein>
    <recommendedName>
        <fullName evidence="6">Tetrapyrrole methylase domain-containing protein</fullName>
    </recommendedName>
</protein>
<feature type="domain" description="Tetrapyrrole methylase" evidence="6">
    <location>
        <begin position="14"/>
        <end position="127"/>
    </location>
</feature>
<dbReference type="PANTHER" id="PTHR46111:SF1">
    <property type="entry name" value="RIBOSOMAL RNA SMALL SUBUNIT METHYLTRANSFERASE I"/>
    <property type="match status" value="1"/>
</dbReference>
<dbReference type="GO" id="GO:0032259">
    <property type="term" value="P:methylation"/>
    <property type="evidence" value="ECO:0007669"/>
    <property type="project" value="UniProtKB-KW"/>
</dbReference>
<dbReference type="InterPro" id="IPR014777">
    <property type="entry name" value="4pyrrole_Mease_sub1"/>
</dbReference>
<reference evidence="7" key="1">
    <citation type="submission" date="2018-05" db="EMBL/GenBank/DDBJ databases">
        <authorList>
            <person name="Lanie J.A."/>
            <person name="Ng W.-L."/>
            <person name="Kazmierczak K.M."/>
            <person name="Andrzejewski T.M."/>
            <person name="Davidsen T.M."/>
            <person name="Wayne K.J."/>
            <person name="Tettelin H."/>
            <person name="Glass J.I."/>
            <person name="Rusch D."/>
            <person name="Podicherti R."/>
            <person name="Tsui H.-C.T."/>
            <person name="Winkler M.E."/>
        </authorList>
    </citation>
    <scope>NUCLEOTIDE SEQUENCE</scope>
</reference>
<evidence type="ECO:0000256" key="3">
    <source>
        <dbReference type="ARBA" id="ARBA00022603"/>
    </source>
</evidence>
<dbReference type="Pfam" id="PF00590">
    <property type="entry name" value="TP_methylase"/>
    <property type="match status" value="1"/>
</dbReference>
<evidence type="ECO:0000256" key="1">
    <source>
        <dbReference type="ARBA" id="ARBA00022490"/>
    </source>
</evidence>
<name>A0A382JS87_9ZZZZ</name>
<proteinExistence type="predicted"/>
<dbReference type="InterPro" id="IPR000878">
    <property type="entry name" value="4pyrrol_Mease"/>
</dbReference>
<evidence type="ECO:0000313" key="7">
    <source>
        <dbReference type="EMBL" id="SVC14718.1"/>
    </source>
</evidence>
<dbReference type="PROSITE" id="PS01296">
    <property type="entry name" value="RSMI"/>
    <property type="match status" value="1"/>
</dbReference>